<dbReference type="SUPFAM" id="SSF53335">
    <property type="entry name" value="S-adenosyl-L-methionine-dependent methyltransferases"/>
    <property type="match status" value="1"/>
</dbReference>
<name>A0A0N4UJ05_DRAME</name>
<evidence type="ECO:0000313" key="3">
    <source>
        <dbReference type="Proteomes" id="UP000274756"/>
    </source>
</evidence>
<dbReference type="Gene3D" id="3.40.50.150">
    <property type="entry name" value="Vaccinia Virus protein VP39"/>
    <property type="match status" value="1"/>
</dbReference>
<dbReference type="AlphaFoldDB" id="A0A0N4UJ05"/>
<reference evidence="1 3" key="2">
    <citation type="submission" date="2018-11" db="EMBL/GenBank/DDBJ databases">
        <authorList>
            <consortium name="Pathogen Informatics"/>
        </authorList>
    </citation>
    <scope>NUCLEOTIDE SEQUENCE [LARGE SCALE GENOMIC DNA]</scope>
</reference>
<protein>
    <submittedName>
        <fullName evidence="4">Class I SAM-dependent methyltransferase</fullName>
    </submittedName>
</protein>
<organism evidence="2 4">
    <name type="scientific">Dracunculus medinensis</name>
    <name type="common">Guinea worm</name>
    <dbReference type="NCBI Taxonomy" id="318479"/>
    <lineage>
        <taxon>Eukaryota</taxon>
        <taxon>Metazoa</taxon>
        <taxon>Ecdysozoa</taxon>
        <taxon>Nematoda</taxon>
        <taxon>Chromadorea</taxon>
        <taxon>Rhabditida</taxon>
        <taxon>Spirurina</taxon>
        <taxon>Dracunculoidea</taxon>
        <taxon>Dracunculidae</taxon>
        <taxon>Dracunculus</taxon>
    </lineage>
</organism>
<accession>A0A0N4UJ05</accession>
<evidence type="ECO:0000313" key="2">
    <source>
        <dbReference type="Proteomes" id="UP000038040"/>
    </source>
</evidence>
<dbReference type="Proteomes" id="UP000274756">
    <property type="component" value="Unassembled WGS sequence"/>
</dbReference>
<sequence>MIEKNDRSDDWEGVSILCQALDTAFKYESESLVAGKSILEMGFCTGLPSVFSLTNRAAHVTLFSMEEIIMNDCVKPTLARNKVKPTQKRLIFGEFSDLRKSTDQNRFDIILASEYLNTDKFSYEELHDIIDYLLTPDGLCIFSSRMSYFHHEGKFIDLIKVKGKFDVFERWSSPKSDFVQRKVIQLTRVIR</sequence>
<evidence type="ECO:0000313" key="4">
    <source>
        <dbReference type="WBParaSite" id="DME_0000761101-mRNA-1"/>
    </source>
</evidence>
<dbReference type="STRING" id="318479.A0A0N4UJ05"/>
<dbReference type="WBParaSite" id="DME_0000761101-mRNA-1">
    <property type="protein sequence ID" value="DME_0000761101-mRNA-1"/>
    <property type="gene ID" value="DME_0000761101"/>
</dbReference>
<proteinExistence type="predicted"/>
<dbReference type="Proteomes" id="UP000038040">
    <property type="component" value="Unplaced"/>
</dbReference>
<dbReference type="OrthoDB" id="1723750at2759"/>
<gene>
    <name evidence="1" type="ORF">DME_LOCUS1878</name>
</gene>
<reference evidence="4" key="1">
    <citation type="submission" date="2017-02" db="UniProtKB">
        <authorList>
            <consortium name="WormBaseParasite"/>
        </authorList>
    </citation>
    <scope>IDENTIFICATION</scope>
</reference>
<dbReference type="InterPro" id="IPR019410">
    <property type="entry name" value="Methyltransf_16"/>
</dbReference>
<evidence type="ECO:0000313" key="1">
    <source>
        <dbReference type="EMBL" id="VDN51905.1"/>
    </source>
</evidence>
<keyword evidence="3" id="KW-1185">Reference proteome</keyword>
<dbReference type="EMBL" id="UYYG01000035">
    <property type="protein sequence ID" value="VDN51905.1"/>
    <property type="molecule type" value="Genomic_DNA"/>
</dbReference>
<dbReference type="InterPro" id="IPR029063">
    <property type="entry name" value="SAM-dependent_MTases_sf"/>
</dbReference>
<dbReference type="Pfam" id="PF10294">
    <property type="entry name" value="Methyltransf_16"/>
    <property type="match status" value="1"/>
</dbReference>